<evidence type="ECO:0000313" key="1">
    <source>
        <dbReference type="EMBL" id="GJH16646.1"/>
    </source>
</evidence>
<evidence type="ECO:0000313" key="2">
    <source>
        <dbReference type="Proteomes" id="UP001055013"/>
    </source>
</evidence>
<reference evidence="1" key="1">
    <citation type="submission" date="2021-09" db="EMBL/GenBank/DDBJ databases">
        <title>Isolation and characterization of 3-chlorobenzoate degrading bacteria from soils in Shizuoka.</title>
        <authorList>
            <person name="Ifat A."/>
            <person name="Ogawa N."/>
            <person name="Kimbara K."/>
            <person name="Moriuchi R."/>
            <person name="Dohra H."/>
            <person name="Shintani M."/>
        </authorList>
    </citation>
    <scope>NUCLEOTIDE SEQUENCE</scope>
    <source>
        <strain evidence="1">19CS2-2</strain>
    </source>
</reference>
<comment type="caution">
    <text evidence="1">The sequence shown here is derived from an EMBL/GenBank/DDBJ whole genome shotgun (WGS) entry which is preliminary data.</text>
</comment>
<keyword evidence="2" id="KW-1185">Reference proteome</keyword>
<proteinExistence type="predicted"/>
<organism evidence="1 2">
    <name type="scientific">Caballeronia novacaledonica</name>
    <dbReference type="NCBI Taxonomy" id="1544861"/>
    <lineage>
        <taxon>Bacteria</taxon>
        <taxon>Pseudomonadati</taxon>
        <taxon>Pseudomonadota</taxon>
        <taxon>Betaproteobacteria</taxon>
        <taxon>Burkholderiales</taxon>
        <taxon>Burkholderiaceae</taxon>
        <taxon>Caballeronia</taxon>
    </lineage>
</organism>
<protein>
    <submittedName>
        <fullName evidence="1">Uncharacterized protein</fullName>
    </submittedName>
</protein>
<accession>A0ACB5QNY8</accession>
<sequence length="174" mass="18905">MLRIKSLIRRCAGYPHACARYLWTSMCVPSRYEFAERSRSSMRYLTVVTPMDSPFRSFSPRAFPFRSARSRRFPAIAAIGMICVAAHAQTQCPGYVETDAGSAFDVASIIRDTGSPQSALDKVRSAVARINAGGGCSIFRDRLACEETMTLADKAIAALQACANAKMPKGTAHG</sequence>
<dbReference type="Proteomes" id="UP001055013">
    <property type="component" value="Unassembled WGS sequence"/>
</dbReference>
<gene>
    <name evidence="1" type="ORF">CBA19CS22_08910</name>
</gene>
<name>A0ACB5QNY8_9BURK</name>
<dbReference type="EMBL" id="BPUR01000004">
    <property type="protein sequence ID" value="GJH16646.1"/>
    <property type="molecule type" value="Genomic_DNA"/>
</dbReference>